<keyword evidence="2" id="KW-0201">Cytochrome c-type biogenesis</keyword>
<evidence type="ECO:0000256" key="3">
    <source>
        <dbReference type="ARBA" id="ARBA00023157"/>
    </source>
</evidence>
<evidence type="ECO:0000256" key="1">
    <source>
        <dbReference type="ARBA" id="ARBA00004196"/>
    </source>
</evidence>
<dbReference type="CDD" id="cd02966">
    <property type="entry name" value="TlpA_like_family"/>
    <property type="match status" value="1"/>
</dbReference>
<dbReference type="PANTHER" id="PTHR42852">
    <property type="entry name" value="THIOL:DISULFIDE INTERCHANGE PROTEIN DSBE"/>
    <property type="match status" value="1"/>
</dbReference>
<dbReference type="Gene3D" id="3.40.30.10">
    <property type="entry name" value="Glutaredoxin"/>
    <property type="match status" value="1"/>
</dbReference>
<feature type="domain" description="Thioredoxin" evidence="6">
    <location>
        <begin position="353"/>
        <end position="495"/>
    </location>
</feature>
<dbReference type="InterPro" id="IPR012336">
    <property type="entry name" value="Thioredoxin-like_fold"/>
</dbReference>
<dbReference type="RefSeq" id="WP_254082822.1">
    <property type="nucleotide sequence ID" value="NZ_JAHESE010000001.1"/>
</dbReference>
<keyword evidence="5" id="KW-0732">Signal</keyword>
<keyword evidence="3" id="KW-1015">Disulfide bond</keyword>
<organism evidence="7 8">
    <name type="scientific">Dawidia cretensis</name>
    <dbReference type="NCBI Taxonomy" id="2782350"/>
    <lineage>
        <taxon>Bacteria</taxon>
        <taxon>Pseudomonadati</taxon>
        <taxon>Bacteroidota</taxon>
        <taxon>Cytophagia</taxon>
        <taxon>Cytophagales</taxon>
        <taxon>Chryseotaleaceae</taxon>
        <taxon>Dawidia</taxon>
    </lineage>
</organism>
<keyword evidence="4" id="KW-0676">Redox-active center</keyword>
<dbReference type="InterPro" id="IPR050553">
    <property type="entry name" value="Thioredoxin_ResA/DsbE_sf"/>
</dbReference>
<dbReference type="SUPFAM" id="SSF52833">
    <property type="entry name" value="Thioredoxin-like"/>
    <property type="match status" value="1"/>
</dbReference>
<sequence length="495" mass="56369">MSIRKSIATLSLFFLALVATAYSATPRQNTKTVIIAGKVISPKANSSITLAINWVGFEQEELKVPVDAAGNFVFKFEAYVPTDAWIVYQTNFLILFHPGDSIYLEFDGTTSNRMAVLKSAKFSGDAAASNKGTALFQQAYAENSLSGYNYEKHTIRIKNSTPSQFVQYCDSLRHEALNFHAAFVKKQGLNQEAARWSKLYVGSRYYHDLRYFPDAHRAALVLKESEWDVPLKYYDFLRTYDDVKQALVSGDAINSYINKYAYTYIRRHASADAAALKRSLTKEQQDSIKLWSIVRYSKDAFIKEITLCYFLNDWLEQSALETFEKNRNLIDANLTQPFLREPLFKKYALKKKEVEGLPAPAVERLVSGVSFVDSVIQQNRGKVIYIDIWATWCGPCRQEFPYAKKLEDAFGDNVVFLYLCLESGEDAYQNLLKKYAHKGIHKFLDEEQSKLLRAKYKVQGVPHYMLIDKDGHIVNVDHSIKPSADETPAAIRGLL</sequence>
<dbReference type="AlphaFoldDB" id="A0AAP2GUA1"/>
<accession>A0AAP2GUA1</accession>
<proteinExistence type="predicted"/>
<gene>
    <name evidence="7" type="ORF">KK062_03395</name>
</gene>
<evidence type="ECO:0000313" key="7">
    <source>
        <dbReference type="EMBL" id="MBT1707247.1"/>
    </source>
</evidence>
<dbReference type="Pfam" id="PF13905">
    <property type="entry name" value="Thioredoxin_8"/>
    <property type="match status" value="1"/>
</dbReference>
<evidence type="ECO:0000256" key="2">
    <source>
        <dbReference type="ARBA" id="ARBA00022748"/>
    </source>
</evidence>
<dbReference type="GO" id="GO:0030313">
    <property type="term" value="C:cell envelope"/>
    <property type="evidence" value="ECO:0007669"/>
    <property type="project" value="UniProtKB-SubCell"/>
</dbReference>
<evidence type="ECO:0000256" key="4">
    <source>
        <dbReference type="ARBA" id="ARBA00023284"/>
    </source>
</evidence>
<evidence type="ECO:0000256" key="5">
    <source>
        <dbReference type="SAM" id="SignalP"/>
    </source>
</evidence>
<dbReference type="Proteomes" id="UP001319080">
    <property type="component" value="Unassembled WGS sequence"/>
</dbReference>
<reference evidence="7 8" key="1">
    <citation type="submission" date="2021-05" db="EMBL/GenBank/DDBJ databases">
        <title>A Polyphasic approach of four new species of the genus Ohtaekwangia: Ohtaekwangia histidinii sp. nov., Ohtaekwangia cretensis sp. nov., Ohtaekwangia indiensis sp. nov., Ohtaekwangia reichenbachii sp. nov. from diverse environment.</title>
        <authorList>
            <person name="Octaviana S."/>
        </authorList>
    </citation>
    <scope>NUCLEOTIDE SEQUENCE [LARGE SCALE GENOMIC DNA]</scope>
    <source>
        <strain evidence="7 8">PWU5</strain>
    </source>
</reference>
<name>A0AAP2GUA1_9BACT</name>
<feature type="chain" id="PRO_5042867322" evidence="5">
    <location>
        <begin position="22"/>
        <end position="495"/>
    </location>
</feature>
<dbReference type="EMBL" id="JAHESE010000001">
    <property type="protein sequence ID" value="MBT1707247.1"/>
    <property type="molecule type" value="Genomic_DNA"/>
</dbReference>
<comment type="subcellular location">
    <subcellularLocation>
        <location evidence="1">Cell envelope</location>
    </subcellularLocation>
</comment>
<dbReference type="GO" id="GO:0017004">
    <property type="term" value="P:cytochrome complex assembly"/>
    <property type="evidence" value="ECO:0007669"/>
    <property type="project" value="UniProtKB-KW"/>
</dbReference>
<dbReference type="InterPro" id="IPR013766">
    <property type="entry name" value="Thioredoxin_domain"/>
</dbReference>
<dbReference type="PROSITE" id="PS51352">
    <property type="entry name" value="THIOREDOXIN_2"/>
    <property type="match status" value="1"/>
</dbReference>
<dbReference type="InterPro" id="IPR036249">
    <property type="entry name" value="Thioredoxin-like_sf"/>
</dbReference>
<dbReference type="PANTHER" id="PTHR42852:SF6">
    <property type="entry name" value="THIOL:DISULFIDE INTERCHANGE PROTEIN DSBE"/>
    <property type="match status" value="1"/>
</dbReference>
<comment type="caution">
    <text evidence="7">The sequence shown here is derived from an EMBL/GenBank/DDBJ whole genome shotgun (WGS) entry which is preliminary data.</text>
</comment>
<evidence type="ECO:0000313" key="8">
    <source>
        <dbReference type="Proteomes" id="UP001319080"/>
    </source>
</evidence>
<evidence type="ECO:0000259" key="6">
    <source>
        <dbReference type="PROSITE" id="PS51352"/>
    </source>
</evidence>
<feature type="signal peptide" evidence="5">
    <location>
        <begin position="1"/>
        <end position="21"/>
    </location>
</feature>
<keyword evidence="8" id="KW-1185">Reference proteome</keyword>
<protein>
    <submittedName>
        <fullName evidence="7">TlpA family protein disulfide reductase</fullName>
    </submittedName>
</protein>